<dbReference type="Proteomes" id="UP000250235">
    <property type="component" value="Unassembled WGS sequence"/>
</dbReference>
<feature type="region of interest" description="Disordered" evidence="1">
    <location>
        <begin position="1"/>
        <end position="22"/>
    </location>
</feature>
<gene>
    <name evidence="2" type="ORF">F511_06216</name>
</gene>
<dbReference type="AlphaFoldDB" id="A0A2Z7CVP6"/>
<reference evidence="2 3" key="1">
    <citation type="journal article" date="2015" name="Proc. Natl. Acad. Sci. U.S.A.">
        <title>The resurrection genome of Boea hygrometrica: A blueprint for survival of dehydration.</title>
        <authorList>
            <person name="Xiao L."/>
            <person name="Yang G."/>
            <person name="Zhang L."/>
            <person name="Yang X."/>
            <person name="Zhao S."/>
            <person name="Ji Z."/>
            <person name="Zhou Q."/>
            <person name="Hu M."/>
            <person name="Wang Y."/>
            <person name="Chen M."/>
            <person name="Xu Y."/>
            <person name="Jin H."/>
            <person name="Xiao X."/>
            <person name="Hu G."/>
            <person name="Bao F."/>
            <person name="Hu Y."/>
            <person name="Wan P."/>
            <person name="Li L."/>
            <person name="Deng X."/>
            <person name="Kuang T."/>
            <person name="Xiang C."/>
            <person name="Zhu J.K."/>
            <person name="Oliver M.J."/>
            <person name="He Y."/>
        </authorList>
    </citation>
    <scope>NUCLEOTIDE SEQUENCE [LARGE SCALE GENOMIC DNA]</scope>
    <source>
        <strain evidence="3">cv. XS01</strain>
    </source>
</reference>
<accession>A0A2Z7CVP6</accession>
<dbReference type="EMBL" id="KQ991968">
    <property type="protein sequence ID" value="KZV51152.1"/>
    <property type="molecule type" value="Genomic_DNA"/>
</dbReference>
<protein>
    <submittedName>
        <fullName evidence="2">Pentatricopeptide repeat-containing protein</fullName>
    </submittedName>
</protein>
<evidence type="ECO:0000313" key="2">
    <source>
        <dbReference type="EMBL" id="KZV51152.1"/>
    </source>
</evidence>
<name>A0A2Z7CVP6_9LAMI</name>
<keyword evidence="3" id="KW-1185">Reference proteome</keyword>
<sequence>MLNHQTRAGLHQKRAGSDKLCTDEESTAADHLRTEESTVAEQLCPITTHSYSFNLYSSVLEKRPPDLLTWSDVPWSIQVVNLGICTSKQGSEREDLYNGLIFRTYPHNISVEYVPHENRTREAGEVIPTSPQDYQLVCAPRALIGSIHMPVQGISKPIKLADIL</sequence>
<evidence type="ECO:0000256" key="1">
    <source>
        <dbReference type="SAM" id="MobiDB-lite"/>
    </source>
</evidence>
<evidence type="ECO:0000313" key="3">
    <source>
        <dbReference type="Proteomes" id="UP000250235"/>
    </source>
</evidence>
<organism evidence="2 3">
    <name type="scientific">Dorcoceras hygrometricum</name>
    <dbReference type="NCBI Taxonomy" id="472368"/>
    <lineage>
        <taxon>Eukaryota</taxon>
        <taxon>Viridiplantae</taxon>
        <taxon>Streptophyta</taxon>
        <taxon>Embryophyta</taxon>
        <taxon>Tracheophyta</taxon>
        <taxon>Spermatophyta</taxon>
        <taxon>Magnoliopsida</taxon>
        <taxon>eudicotyledons</taxon>
        <taxon>Gunneridae</taxon>
        <taxon>Pentapetalae</taxon>
        <taxon>asterids</taxon>
        <taxon>lamiids</taxon>
        <taxon>Lamiales</taxon>
        <taxon>Gesneriaceae</taxon>
        <taxon>Didymocarpoideae</taxon>
        <taxon>Trichosporeae</taxon>
        <taxon>Loxocarpinae</taxon>
        <taxon>Dorcoceras</taxon>
    </lineage>
</organism>
<proteinExistence type="predicted"/>